<comment type="caution">
    <text evidence="4">The sequence shown here is derived from an EMBL/GenBank/DDBJ whole genome shotgun (WGS) entry which is preliminary data.</text>
</comment>
<evidence type="ECO:0000256" key="1">
    <source>
        <dbReference type="ARBA" id="ARBA00009762"/>
    </source>
</evidence>
<gene>
    <name evidence="4" type="ORF">ABL78_2549</name>
</gene>
<feature type="domain" description="Primase C-terminal 2" evidence="3">
    <location>
        <begin position="519"/>
        <end position="604"/>
    </location>
</feature>
<dbReference type="VEuPathDB" id="TriTrypDB:Lsey_0053_0270"/>
<dbReference type="OrthoDB" id="277469at2759"/>
<feature type="compositionally biased region" description="Polar residues" evidence="2">
    <location>
        <begin position="49"/>
        <end position="61"/>
    </location>
</feature>
<dbReference type="Pfam" id="PF08707">
    <property type="entry name" value="PriCT_2"/>
    <property type="match status" value="1"/>
</dbReference>
<feature type="region of interest" description="Disordered" evidence="2">
    <location>
        <begin position="25"/>
        <end position="64"/>
    </location>
</feature>
<feature type="compositionally biased region" description="Low complexity" evidence="2">
    <location>
        <begin position="642"/>
        <end position="672"/>
    </location>
</feature>
<feature type="region of interest" description="Disordered" evidence="2">
    <location>
        <begin position="163"/>
        <end position="194"/>
    </location>
</feature>
<feature type="compositionally biased region" description="Low complexity" evidence="2">
    <location>
        <begin position="111"/>
        <end position="136"/>
    </location>
</feature>
<sequence length="695" mass="75829">MQRRSNFLLLKRVVNLAPKRPMEGMRAAAAAASAPAAPATTHHPPHRQNPMTVTTATTPQSPVRPASLVTPPTGSAIEAAAPSANSGNVIRKKKIIRRIVKRTKARGGAVGTSATSTAAATAAPLPSPAAETAVPSAVPPPQSQPHTTSRAHAMLNEIRKQPEGSLREEQHHHENAATASAAEEEGMPMQTEEAQHHYAVQPSGDEYPTTDGAETTESTARRYAEDMQALHDETDESAGTTTSSSKTAMVKGFRIDEVSNLCSPSDAIFARRMPSGGCQFFAWPGTPLSVASKAILSMPDTIRTVHSVFGRTGSPIDIVMDIDCQVPQEYWTMTKIRPFQRKLLDDVLSVLKEEIEKIGESIETQVVLQSPNLKKASFHVHTKLKDAAFADFNSLHGFLSKFQDRLPNVDMQIYRPHGMLRMFSCMKENHTSAIVVFDDPKWNIGFPNSKVSDEQAALHSVCLRDPATFSRTLTFASPRSYHGMAYKGDDNDAEGEGGKRLPPQVRLPLTEKEAVANASRWLRMANEVEVGEWRTWIGLGLCAFRIAHHFRNAKGLPRPAMEEMLDAWAEASRKCPLKYHQGECEMRWATFAPDKLGDRSDWWGAYKHLGRLEAVVMENAQKEAEAAAERAHRFARRAAAAAAETSSMEAPAASTAAATPAAKPQQTPSAAAAKEHVGSASRKLKLKKRTMRQAS</sequence>
<dbReference type="Proteomes" id="UP000038009">
    <property type="component" value="Unassembled WGS sequence"/>
</dbReference>
<feature type="region of interest" description="Disordered" evidence="2">
    <location>
        <begin position="642"/>
        <end position="695"/>
    </location>
</feature>
<name>A0A0N1I0R5_LEPSE</name>
<proteinExistence type="inferred from homology"/>
<evidence type="ECO:0000256" key="2">
    <source>
        <dbReference type="SAM" id="MobiDB-lite"/>
    </source>
</evidence>
<feature type="compositionally biased region" description="Low complexity" evidence="2">
    <location>
        <begin position="27"/>
        <end position="42"/>
    </location>
</feature>
<evidence type="ECO:0000313" key="4">
    <source>
        <dbReference type="EMBL" id="KPI88374.1"/>
    </source>
</evidence>
<accession>A0A0N1I0R5</accession>
<dbReference type="GO" id="GO:0016817">
    <property type="term" value="F:hydrolase activity, acting on acid anhydrides"/>
    <property type="evidence" value="ECO:0007669"/>
    <property type="project" value="InterPro"/>
</dbReference>
<feature type="region of interest" description="Disordered" evidence="2">
    <location>
        <begin position="105"/>
        <end position="149"/>
    </location>
</feature>
<organism evidence="4 5">
    <name type="scientific">Leptomonas seymouri</name>
    <dbReference type="NCBI Taxonomy" id="5684"/>
    <lineage>
        <taxon>Eukaryota</taxon>
        <taxon>Discoba</taxon>
        <taxon>Euglenozoa</taxon>
        <taxon>Kinetoplastea</taxon>
        <taxon>Metakinetoplastina</taxon>
        <taxon>Trypanosomatida</taxon>
        <taxon>Trypanosomatidae</taxon>
        <taxon>Leishmaniinae</taxon>
        <taxon>Leptomonas</taxon>
    </lineage>
</organism>
<dbReference type="GO" id="GO:0003899">
    <property type="term" value="F:DNA-directed RNA polymerase activity"/>
    <property type="evidence" value="ECO:0007669"/>
    <property type="project" value="InterPro"/>
</dbReference>
<dbReference type="InterPro" id="IPR014819">
    <property type="entry name" value="PriCT_2"/>
</dbReference>
<reference evidence="4 5" key="1">
    <citation type="journal article" date="2015" name="PLoS Pathog.">
        <title>Leptomonas seymouri: Adaptations to the Dixenous Life Cycle Analyzed by Genome Sequencing, Transcriptome Profiling and Co-infection with Leishmania donovani.</title>
        <authorList>
            <person name="Kraeva N."/>
            <person name="Butenko A."/>
            <person name="Hlavacova J."/>
            <person name="Kostygov A."/>
            <person name="Myskova J."/>
            <person name="Grybchuk D."/>
            <person name="Lestinova T."/>
            <person name="Votypka J."/>
            <person name="Volf P."/>
            <person name="Opperdoes F."/>
            <person name="Flegontov P."/>
            <person name="Lukes J."/>
            <person name="Yurchenko V."/>
        </authorList>
    </citation>
    <scope>NUCLEOTIDE SEQUENCE [LARGE SCALE GENOMIC DNA]</scope>
    <source>
        <strain evidence="4 5">ATCC 30220</strain>
    </source>
</reference>
<comment type="similarity">
    <text evidence="1">Belongs to the eukaryotic-type primase small subunit family.</text>
</comment>
<evidence type="ECO:0000313" key="5">
    <source>
        <dbReference type="Proteomes" id="UP000038009"/>
    </source>
</evidence>
<dbReference type="AlphaFoldDB" id="A0A0N1I0R5"/>
<protein>
    <submittedName>
        <fullName evidence="4">Mitochondrial DNA primase putative (PRI1)</fullName>
    </submittedName>
</protein>
<dbReference type="OMA" id="VGEWRTW"/>
<feature type="compositionally biased region" description="Basic residues" evidence="2">
    <location>
        <begin position="682"/>
        <end position="695"/>
    </location>
</feature>
<feature type="compositionally biased region" description="Basic and acidic residues" evidence="2">
    <location>
        <begin position="163"/>
        <end position="175"/>
    </location>
</feature>
<dbReference type="EMBL" id="LJSK01000053">
    <property type="protein sequence ID" value="KPI88374.1"/>
    <property type="molecule type" value="Genomic_DNA"/>
</dbReference>
<dbReference type="InterPro" id="IPR002755">
    <property type="entry name" value="DNA_primase_S"/>
</dbReference>
<evidence type="ECO:0000259" key="3">
    <source>
        <dbReference type="Pfam" id="PF08707"/>
    </source>
</evidence>
<dbReference type="GO" id="GO:0006269">
    <property type="term" value="P:DNA replication, synthesis of primer"/>
    <property type="evidence" value="ECO:0007669"/>
    <property type="project" value="InterPro"/>
</dbReference>
<dbReference type="Pfam" id="PF01896">
    <property type="entry name" value="DNA_primase_S"/>
    <property type="match status" value="1"/>
</dbReference>
<keyword evidence="5" id="KW-1185">Reference proteome</keyword>